<feature type="domain" description="Cathepsin propeptide inhibitor" evidence="10">
    <location>
        <begin position="68"/>
        <end position="127"/>
    </location>
</feature>
<gene>
    <name evidence="11" type="ORF">RJT34_13845</name>
</gene>
<dbReference type="PROSITE" id="PS00640">
    <property type="entry name" value="THIOL_PROTEASE_ASN"/>
    <property type="match status" value="1"/>
</dbReference>
<evidence type="ECO:0000256" key="3">
    <source>
        <dbReference type="ARBA" id="ARBA00022801"/>
    </source>
</evidence>
<protein>
    <recommendedName>
        <fullName evidence="13">Low-temperature-induced cysteine proteinase-like</fullName>
    </recommendedName>
</protein>
<evidence type="ECO:0000313" key="12">
    <source>
        <dbReference type="Proteomes" id="UP001359559"/>
    </source>
</evidence>
<keyword evidence="5" id="KW-1015">Disulfide bond</keyword>
<keyword evidence="4" id="KW-0788">Thiol protease</keyword>
<dbReference type="PRINTS" id="PR00705">
    <property type="entry name" value="PAPAIN"/>
</dbReference>
<dbReference type="InterPro" id="IPR000169">
    <property type="entry name" value="Pept_cys_AS"/>
</dbReference>
<dbReference type="GO" id="GO:0008234">
    <property type="term" value="F:cysteine-type peptidase activity"/>
    <property type="evidence" value="ECO:0007669"/>
    <property type="project" value="UniProtKB-KW"/>
</dbReference>
<keyword evidence="7" id="KW-0472">Membrane</keyword>
<keyword evidence="6" id="KW-0325">Glycoprotein</keyword>
<evidence type="ECO:0000256" key="1">
    <source>
        <dbReference type="ARBA" id="ARBA00008455"/>
    </source>
</evidence>
<feature type="domain" description="Granulins" evidence="8">
    <location>
        <begin position="396"/>
        <end position="453"/>
    </location>
</feature>
<keyword evidence="7" id="KW-1133">Transmembrane helix</keyword>
<evidence type="ECO:0000259" key="10">
    <source>
        <dbReference type="SMART" id="SM00848"/>
    </source>
</evidence>
<keyword evidence="7" id="KW-0812">Transmembrane</keyword>
<dbReference type="PROSITE" id="PS00139">
    <property type="entry name" value="THIOL_PROTEASE_CYS"/>
    <property type="match status" value="1"/>
</dbReference>
<dbReference type="GO" id="GO:0006508">
    <property type="term" value="P:proteolysis"/>
    <property type="evidence" value="ECO:0007669"/>
    <property type="project" value="UniProtKB-KW"/>
</dbReference>
<dbReference type="FunFam" id="3.90.70.10:FF:000177">
    <property type="entry name" value="Cysteine proteinase RD21A"/>
    <property type="match status" value="1"/>
</dbReference>
<dbReference type="Gene3D" id="3.90.70.10">
    <property type="entry name" value="Cysteine proteinases"/>
    <property type="match status" value="1"/>
</dbReference>
<dbReference type="SMART" id="SM00277">
    <property type="entry name" value="GRAN"/>
    <property type="match status" value="1"/>
</dbReference>
<dbReference type="InterPro" id="IPR039417">
    <property type="entry name" value="Peptidase_C1A_papain-like"/>
</dbReference>
<evidence type="ECO:0008006" key="13">
    <source>
        <dbReference type="Google" id="ProtNLM"/>
    </source>
</evidence>
<sequence>MQDAYGSKSIITETVRRRMSSLRKTQLVLFFLVYGSWAFLCYCVPREYSILALDLDKFPSEEEVVELFQLWKEEHQKFYTHPEEAKLRLEIFNRNLKYIIEKNAERNSPHLHRLGLNRFADMSNEEFKNRFISKVNKKPFSKRNSVLHVKDDSCENVPYSLDWRKKGVVTGVKDQGNCGSCWAFSSTGAMEGINAIVTRDLISLSEQELVDCDRTNDGCDGGYMDYAFEWVINNGGIDPETDYPYIGVDGTCNVTKEETKVVTIDGYNDVAQSDNSLLCAIVKQPVSAGIDGSSLDFQLYTGGIYDGDCSSDPNDIDHAVLIVGYGSEGNEDYWIVKNSWGTSWGLEGYIYIRRNTNLKYGVCAINYMASYPTKESSAPSPSSPPSPPPSPSPSECGDFSYCSPHETCCCLHEFFDHCFIYGCCEYENGVCCPGTDYCCPSDYPICDIEDGLCLQNFGDLIGVAAKKRKMGRHKLPWTRFQQTKKPYQSLQMRRNPFAAMR</sequence>
<evidence type="ECO:0000259" key="8">
    <source>
        <dbReference type="SMART" id="SM00277"/>
    </source>
</evidence>
<dbReference type="AlphaFoldDB" id="A0AAN9JPP5"/>
<evidence type="ECO:0000256" key="7">
    <source>
        <dbReference type="SAM" id="Phobius"/>
    </source>
</evidence>
<feature type="domain" description="Peptidase C1A papain C-terminal" evidence="9">
    <location>
        <begin position="157"/>
        <end position="373"/>
    </location>
</feature>
<dbReference type="Pfam" id="PF00396">
    <property type="entry name" value="Granulin"/>
    <property type="match status" value="1"/>
</dbReference>
<dbReference type="InterPro" id="IPR000668">
    <property type="entry name" value="Peptidase_C1A_C"/>
</dbReference>
<dbReference type="Pfam" id="PF08246">
    <property type="entry name" value="Inhibitor_I29"/>
    <property type="match status" value="1"/>
</dbReference>
<dbReference type="SUPFAM" id="SSF54001">
    <property type="entry name" value="Cysteine proteinases"/>
    <property type="match status" value="1"/>
</dbReference>
<proteinExistence type="inferred from homology"/>
<comment type="caution">
    <text evidence="11">The sequence shown here is derived from an EMBL/GenBank/DDBJ whole genome shotgun (WGS) entry which is preliminary data.</text>
</comment>
<keyword evidence="3" id="KW-0378">Hydrolase</keyword>
<dbReference type="Gene3D" id="2.10.25.160">
    <property type="entry name" value="Granulin"/>
    <property type="match status" value="1"/>
</dbReference>
<evidence type="ECO:0000313" key="11">
    <source>
        <dbReference type="EMBL" id="KAK7302948.1"/>
    </source>
</evidence>
<dbReference type="InterPro" id="IPR037277">
    <property type="entry name" value="Granulin_sf"/>
</dbReference>
<evidence type="ECO:0000259" key="9">
    <source>
        <dbReference type="SMART" id="SM00645"/>
    </source>
</evidence>
<organism evidence="11 12">
    <name type="scientific">Clitoria ternatea</name>
    <name type="common">Butterfly pea</name>
    <dbReference type="NCBI Taxonomy" id="43366"/>
    <lineage>
        <taxon>Eukaryota</taxon>
        <taxon>Viridiplantae</taxon>
        <taxon>Streptophyta</taxon>
        <taxon>Embryophyta</taxon>
        <taxon>Tracheophyta</taxon>
        <taxon>Spermatophyta</taxon>
        <taxon>Magnoliopsida</taxon>
        <taxon>eudicotyledons</taxon>
        <taxon>Gunneridae</taxon>
        <taxon>Pentapetalae</taxon>
        <taxon>rosids</taxon>
        <taxon>fabids</taxon>
        <taxon>Fabales</taxon>
        <taxon>Fabaceae</taxon>
        <taxon>Papilionoideae</taxon>
        <taxon>50 kb inversion clade</taxon>
        <taxon>NPAAA clade</taxon>
        <taxon>indigoferoid/millettioid clade</taxon>
        <taxon>Phaseoleae</taxon>
        <taxon>Clitoria</taxon>
    </lineage>
</organism>
<keyword evidence="12" id="KW-1185">Reference proteome</keyword>
<dbReference type="InterPro" id="IPR000118">
    <property type="entry name" value="Granulin"/>
</dbReference>
<dbReference type="EMBL" id="JAYKXN010000003">
    <property type="protein sequence ID" value="KAK7302948.1"/>
    <property type="molecule type" value="Genomic_DNA"/>
</dbReference>
<feature type="transmembrane region" description="Helical" evidence="7">
    <location>
        <begin position="21"/>
        <end position="40"/>
    </location>
</feature>
<dbReference type="SMART" id="SM00645">
    <property type="entry name" value="Pept_C1"/>
    <property type="match status" value="1"/>
</dbReference>
<dbReference type="SUPFAM" id="SSF57277">
    <property type="entry name" value="Granulin repeat"/>
    <property type="match status" value="1"/>
</dbReference>
<evidence type="ECO:0000256" key="2">
    <source>
        <dbReference type="ARBA" id="ARBA00022670"/>
    </source>
</evidence>
<accession>A0AAN9JPP5</accession>
<dbReference type="InterPro" id="IPR038765">
    <property type="entry name" value="Papain-like_cys_pep_sf"/>
</dbReference>
<dbReference type="SMART" id="SM00848">
    <property type="entry name" value="Inhibitor_I29"/>
    <property type="match status" value="1"/>
</dbReference>
<evidence type="ECO:0000256" key="4">
    <source>
        <dbReference type="ARBA" id="ARBA00022807"/>
    </source>
</evidence>
<name>A0AAN9JPP5_CLITE</name>
<dbReference type="InterPro" id="IPR025661">
    <property type="entry name" value="Pept_asp_AS"/>
</dbReference>
<dbReference type="PROSITE" id="PS00639">
    <property type="entry name" value="THIOL_PROTEASE_HIS"/>
    <property type="match status" value="1"/>
</dbReference>
<dbReference type="InterPro" id="IPR025660">
    <property type="entry name" value="Pept_his_AS"/>
</dbReference>
<reference evidence="11 12" key="1">
    <citation type="submission" date="2024-01" db="EMBL/GenBank/DDBJ databases">
        <title>The genomes of 5 underutilized Papilionoideae crops provide insights into root nodulation and disease resistance.</title>
        <authorList>
            <person name="Yuan L."/>
        </authorList>
    </citation>
    <scope>NUCLEOTIDE SEQUENCE [LARGE SCALE GENOMIC DNA]</scope>
    <source>
        <strain evidence="11">LY-2023</strain>
        <tissue evidence="11">Leaf</tissue>
    </source>
</reference>
<dbReference type="InterPro" id="IPR013128">
    <property type="entry name" value="Peptidase_C1A"/>
</dbReference>
<dbReference type="InterPro" id="IPR013201">
    <property type="entry name" value="Prot_inhib_I29"/>
</dbReference>
<dbReference type="Pfam" id="PF00112">
    <property type="entry name" value="Peptidase_C1"/>
    <property type="match status" value="1"/>
</dbReference>
<dbReference type="Proteomes" id="UP001359559">
    <property type="component" value="Unassembled WGS sequence"/>
</dbReference>
<dbReference type="CDD" id="cd02248">
    <property type="entry name" value="Peptidase_C1A"/>
    <property type="match status" value="1"/>
</dbReference>
<dbReference type="PANTHER" id="PTHR12411">
    <property type="entry name" value="CYSTEINE PROTEASE FAMILY C1-RELATED"/>
    <property type="match status" value="1"/>
</dbReference>
<comment type="similarity">
    <text evidence="1">Belongs to the peptidase C1 family.</text>
</comment>
<evidence type="ECO:0000256" key="5">
    <source>
        <dbReference type="ARBA" id="ARBA00023157"/>
    </source>
</evidence>
<keyword evidence="2" id="KW-0645">Protease</keyword>
<evidence type="ECO:0000256" key="6">
    <source>
        <dbReference type="ARBA" id="ARBA00023180"/>
    </source>
</evidence>